<dbReference type="Pfam" id="PF01822">
    <property type="entry name" value="WSC"/>
    <property type="match status" value="1"/>
</dbReference>
<gene>
    <name evidence="2" type="ORF">I314_04885</name>
</gene>
<dbReference type="InterPro" id="IPR002889">
    <property type="entry name" value="WSC_carb-bd"/>
</dbReference>
<protein>
    <recommendedName>
        <fullName evidence="1">WSC domain-containing protein</fullName>
    </recommendedName>
</protein>
<evidence type="ECO:0000259" key="1">
    <source>
        <dbReference type="PROSITE" id="PS51212"/>
    </source>
</evidence>
<accession>A0ABR5B717</accession>
<evidence type="ECO:0000313" key="2">
    <source>
        <dbReference type="EMBL" id="KIR59363.1"/>
    </source>
</evidence>
<dbReference type="EMBL" id="KN848901">
    <property type="protein sequence ID" value="KIR59363.1"/>
    <property type="molecule type" value="Genomic_DNA"/>
</dbReference>
<reference evidence="2 3" key="1">
    <citation type="submission" date="2015-01" db="EMBL/GenBank/DDBJ databases">
        <title>The Genome Sequence of Cryptococcus gattii CA1873.</title>
        <authorList>
            <consortium name="The Broad Institute Genomics Platform"/>
            <person name="Cuomo C."/>
            <person name="Litvintseva A."/>
            <person name="Chen Y."/>
            <person name="Heitman J."/>
            <person name="Sun S."/>
            <person name="Springer D."/>
            <person name="Dromer F."/>
            <person name="Young S."/>
            <person name="Zeng Q."/>
            <person name="Gargeya S."/>
            <person name="Abouelleil A."/>
            <person name="Alvarado L."/>
            <person name="Chapman S.B."/>
            <person name="Gainer-Dewar J."/>
            <person name="Goldberg J."/>
            <person name="Griggs A."/>
            <person name="Gujja S."/>
            <person name="Hansen M."/>
            <person name="Howarth C."/>
            <person name="Imamovic A."/>
            <person name="Larimer J."/>
            <person name="Murphy C."/>
            <person name="Naylor J."/>
            <person name="Pearson M."/>
            <person name="Priest M."/>
            <person name="Roberts A."/>
            <person name="Saif S."/>
            <person name="Shea T."/>
            <person name="Sykes S."/>
            <person name="Wortman J."/>
            <person name="Nusbaum C."/>
            <person name="Birren B."/>
        </authorList>
    </citation>
    <scope>NUCLEOTIDE SEQUENCE [LARGE SCALE GENOMIC DNA]</scope>
    <source>
        <strain evidence="2 3">CA1873</strain>
    </source>
</reference>
<keyword evidence="3" id="KW-1185">Reference proteome</keyword>
<proteinExistence type="predicted"/>
<dbReference type="Proteomes" id="UP000053800">
    <property type="component" value="Unassembled WGS sequence"/>
</dbReference>
<evidence type="ECO:0000313" key="3">
    <source>
        <dbReference type="Proteomes" id="UP000053800"/>
    </source>
</evidence>
<name>A0ABR5B717_CRYGA</name>
<organism evidence="2 3">
    <name type="scientific">Cryptococcus bacillisporus CA1873</name>
    <dbReference type="NCBI Taxonomy" id="1296111"/>
    <lineage>
        <taxon>Eukaryota</taxon>
        <taxon>Fungi</taxon>
        <taxon>Dikarya</taxon>
        <taxon>Basidiomycota</taxon>
        <taxon>Agaricomycotina</taxon>
        <taxon>Tremellomycetes</taxon>
        <taxon>Tremellales</taxon>
        <taxon>Cryptococcaceae</taxon>
        <taxon>Cryptococcus</taxon>
        <taxon>Cryptococcus gattii species complex</taxon>
    </lineage>
</organism>
<feature type="domain" description="WSC" evidence="1">
    <location>
        <begin position="34"/>
        <end position="119"/>
    </location>
</feature>
<sequence length="132" mass="13778">MPCAADNFAICGGGNAVQLYVNLSLAQDLTIIDNYYHQGCVKEVTGRLLATNSLAYSGMTLEMCIGFCANQGLPLCYRSAGSLNNADSLTLSTQCNMPCGGNSSENCGGPDAIQLYVSESFTGSLGWNNVAA</sequence>
<dbReference type="PROSITE" id="PS51212">
    <property type="entry name" value="WSC"/>
    <property type="match status" value="1"/>
</dbReference>